<dbReference type="PANTHER" id="PTHR30251">
    <property type="entry name" value="PILUS ASSEMBLY CHAPERONE"/>
    <property type="match status" value="1"/>
</dbReference>
<evidence type="ECO:0000313" key="4">
    <source>
        <dbReference type="Proteomes" id="UP000642180"/>
    </source>
</evidence>
<dbReference type="InterPro" id="IPR050643">
    <property type="entry name" value="Periplasmic_pilus_chap"/>
</dbReference>
<dbReference type="InterPro" id="IPR008962">
    <property type="entry name" value="PapD-like_sf"/>
</dbReference>
<organism evidence="3 4">
    <name type="scientific">Oxalicibacterium faecigallinarum</name>
    <dbReference type="NCBI Taxonomy" id="573741"/>
    <lineage>
        <taxon>Bacteria</taxon>
        <taxon>Pseudomonadati</taxon>
        <taxon>Pseudomonadota</taxon>
        <taxon>Betaproteobacteria</taxon>
        <taxon>Burkholderiales</taxon>
        <taxon>Oxalobacteraceae</taxon>
        <taxon>Oxalicibacterium</taxon>
    </lineage>
</organism>
<sequence length="249" mass="27085">MVRMSLKHALVLFLAFASQSLWAANLGVTPVAIHMGGAVNRTTVSIVNSGTDAVTMQAEAIAWKRVDGVDQDGETNDVMVNPAVFTIEPGQSQIVRVGLRRPNDQPVEATYRLVLREVPVVREEAPAAGTTVRVLVAMRLPIYVAPNQVKFDEQWDVKSDAKGNVIVKLQNRGNVHYKVGSIKLRADDGKSGGVPLASTTEGAVLFPGESRSFNLKQAQQRSLPRQPVTLEVFTDRGPQYISTELNKGD</sequence>
<evidence type="ECO:0000313" key="3">
    <source>
        <dbReference type="EMBL" id="GGI18622.1"/>
    </source>
</evidence>
<reference evidence="4" key="1">
    <citation type="journal article" date="2019" name="Int. J. Syst. Evol. Microbiol.">
        <title>The Global Catalogue of Microorganisms (GCM) 10K type strain sequencing project: providing services to taxonomists for standard genome sequencing and annotation.</title>
        <authorList>
            <consortium name="The Broad Institute Genomics Platform"/>
            <consortium name="The Broad Institute Genome Sequencing Center for Infectious Disease"/>
            <person name="Wu L."/>
            <person name="Ma J."/>
        </authorList>
    </citation>
    <scope>NUCLEOTIDE SEQUENCE [LARGE SCALE GENOMIC DNA]</scope>
    <source>
        <strain evidence="4">CCM 2767</strain>
    </source>
</reference>
<proteinExistence type="predicted"/>
<feature type="chain" id="PRO_5035216021" description="Pili assembly chaperone N-terminal domain-containing protein" evidence="1">
    <location>
        <begin position="24"/>
        <end position="249"/>
    </location>
</feature>
<protein>
    <recommendedName>
        <fullName evidence="2">Pili assembly chaperone N-terminal domain-containing protein</fullName>
    </recommendedName>
</protein>
<dbReference type="RefSeq" id="WP_188380621.1">
    <property type="nucleotide sequence ID" value="NZ_BMDI01000001.1"/>
</dbReference>
<feature type="domain" description="Pili assembly chaperone N-terminal" evidence="2">
    <location>
        <begin position="28"/>
        <end position="149"/>
    </location>
</feature>
<dbReference type="InterPro" id="IPR016147">
    <property type="entry name" value="Pili_assmbl_chaperone_N"/>
</dbReference>
<dbReference type="Pfam" id="PF00345">
    <property type="entry name" value="PapD_N"/>
    <property type="match status" value="1"/>
</dbReference>
<dbReference type="SUPFAM" id="SSF49354">
    <property type="entry name" value="PapD-like"/>
    <property type="match status" value="1"/>
</dbReference>
<keyword evidence="4" id="KW-1185">Reference proteome</keyword>
<dbReference type="GO" id="GO:0030288">
    <property type="term" value="C:outer membrane-bounded periplasmic space"/>
    <property type="evidence" value="ECO:0007669"/>
    <property type="project" value="InterPro"/>
</dbReference>
<evidence type="ECO:0000259" key="2">
    <source>
        <dbReference type="Pfam" id="PF00345"/>
    </source>
</evidence>
<dbReference type="AlphaFoldDB" id="A0A8J3AU13"/>
<comment type="caution">
    <text evidence="3">The sequence shown here is derived from an EMBL/GenBank/DDBJ whole genome shotgun (WGS) entry which is preliminary data.</text>
</comment>
<dbReference type="Proteomes" id="UP000642180">
    <property type="component" value="Unassembled WGS sequence"/>
</dbReference>
<dbReference type="Gene3D" id="2.60.40.10">
    <property type="entry name" value="Immunoglobulins"/>
    <property type="match status" value="1"/>
</dbReference>
<keyword evidence="1" id="KW-0732">Signal</keyword>
<name>A0A8J3AU13_9BURK</name>
<feature type="signal peptide" evidence="1">
    <location>
        <begin position="1"/>
        <end position="23"/>
    </location>
</feature>
<gene>
    <name evidence="3" type="ORF">GCM10008066_15000</name>
</gene>
<dbReference type="InterPro" id="IPR013783">
    <property type="entry name" value="Ig-like_fold"/>
</dbReference>
<evidence type="ECO:0000256" key="1">
    <source>
        <dbReference type="SAM" id="SignalP"/>
    </source>
</evidence>
<dbReference type="PANTHER" id="PTHR30251:SF4">
    <property type="entry name" value="SLR1668 PROTEIN"/>
    <property type="match status" value="1"/>
</dbReference>
<dbReference type="EMBL" id="BMDI01000001">
    <property type="protein sequence ID" value="GGI18622.1"/>
    <property type="molecule type" value="Genomic_DNA"/>
</dbReference>
<accession>A0A8J3AU13</accession>
<dbReference type="GO" id="GO:0071555">
    <property type="term" value="P:cell wall organization"/>
    <property type="evidence" value="ECO:0007669"/>
    <property type="project" value="InterPro"/>
</dbReference>